<accession>A0A432XZF3</accession>
<dbReference type="InterPro" id="IPR043128">
    <property type="entry name" value="Rev_trsase/Diguanyl_cyclase"/>
</dbReference>
<dbReference type="CDD" id="cd00130">
    <property type="entry name" value="PAS"/>
    <property type="match status" value="1"/>
</dbReference>
<dbReference type="AlphaFoldDB" id="A0A432XZF3"/>
<feature type="domain" description="PAS" evidence="3">
    <location>
        <begin position="311"/>
        <end position="380"/>
    </location>
</feature>
<dbReference type="OrthoDB" id="9804951at2"/>
<reference evidence="8" key="1">
    <citation type="journal article" date="2018" name="Front. Microbiol.">
        <title>Genome-Based Analysis Reveals the Taxonomy and Diversity of the Family Idiomarinaceae.</title>
        <authorList>
            <person name="Liu Y."/>
            <person name="Lai Q."/>
            <person name="Shao Z."/>
        </authorList>
    </citation>
    <scope>NUCLEOTIDE SEQUENCE [LARGE SCALE GENOMIC DNA]</scope>
    <source>
        <strain evidence="8">BH195</strain>
    </source>
</reference>
<dbReference type="SMART" id="SM00091">
    <property type="entry name" value="PAS"/>
    <property type="match status" value="2"/>
</dbReference>
<keyword evidence="8" id="KW-1185">Reference proteome</keyword>
<evidence type="ECO:0000259" key="6">
    <source>
        <dbReference type="PROSITE" id="PS50887"/>
    </source>
</evidence>
<feature type="chain" id="PRO_5019038423" description="GGDEF domain-containing protein" evidence="2">
    <location>
        <begin position="28"/>
        <end position="867"/>
    </location>
</feature>
<dbReference type="PROSITE" id="PS50112">
    <property type="entry name" value="PAS"/>
    <property type="match status" value="1"/>
</dbReference>
<protein>
    <recommendedName>
        <fullName evidence="9">GGDEF domain-containing protein</fullName>
    </recommendedName>
</protein>
<dbReference type="SUPFAM" id="SSF55785">
    <property type="entry name" value="PYP-like sensor domain (PAS domain)"/>
    <property type="match status" value="2"/>
</dbReference>
<keyword evidence="1" id="KW-1133">Transmembrane helix</keyword>
<dbReference type="InterPro" id="IPR052155">
    <property type="entry name" value="Biofilm_reg_signaling"/>
</dbReference>
<dbReference type="EMBL" id="PIPW01000001">
    <property type="protein sequence ID" value="RUO54096.1"/>
    <property type="molecule type" value="Genomic_DNA"/>
</dbReference>
<dbReference type="PROSITE" id="PS50113">
    <property type="entry name" value="PAC"/>
    <property type="match status" value="1"/>
</dbReference>
<dbReference type="SUPFAM" id="SSF141868">
    <property type="entry name" value="EAL domain-like"/>
    <property type="match status" value="1"/>
</dbReference>
<feature type="transmembrane region" description="Helical" evidence="1">
    <location>
        <begin position="156"/>
        <end position="178"/>
    </location>
</feature>
<keyword evidence="2" id="KW-0732">Signal</keyword>
<keyword evidence="1" id="KW-0472">Membrane</keyword>
<dbReference type="NCBIfam" id="TIGR00254">
    <property type="entry name" value="GGDEF"/>
    <property type="match status" value="1"/>
</dbReference>
<dbReference type="Gene3D" id="2.60.40.10">
    <property type="entry name" value="Immunoglobulins"/>
    <property type="match status" value="1"/>
</dbReference>
<dbReference type="Gene3D" id="3.30.70.270">
    <property type="match status" value="1"/>
</dbReference>
<dbReference type="NCBIfam" id="TIGR00229">
    <property type="entry name" value="sensory_box"/>
    <property type="match status" value="1"/>
</dbReference>
<dbReference type="PROSITE" id="PS50883">
    <property type="entry name" value="EAL"/>
    <property type="match status" value="1"/>
</dbReference>
<evidence type="ECO:0000259" key="5">
    <source>
        <dbReference type="PROSITE" id="PS50883"/>
    </source>
</evidence>
<comment type="caution">
    <text evidence="7">The sequence shown here is derived from an EMBL/GenBank/DDBJ whole genome shotgun (WGS) entry which is preliminary data.</text>
</comment>
<dbReference type="Pfam" id="PF13426">
    <property type="entry name" value="PAS_9"/>
    <property type="match status" value="1"/>
</dbReference>
<evidence type="ECO:0000259" key="4">
    <source>
        <dbReference type="PROSITE" id="PS50113"/>
    </source>
</evidence>
<evidence type="ECO:0000256" key="2">
    <source>
        <dbReference type="SAM" id="SignalP"/>
    </source>
</evidence>
<dbReference type="SMART" id="SM00267">
    <property type="entry name" value="GGDEF"/>
    <property type="match status" value="1"/>
</dbReference>
<feature type="signal peptide" evidence="2">
    <location>
        <begin position="1"/>
        <end position="27"/>
    </location>
</feature>
<dbReference type="CDD" id="cd01949">
    <property type="entry name" value="GGDEF"/>
    <property type="match status" value="1"/>
</dbReference>
<evidence type="ECO:0000256" key="1">
    <source>
        <dbReference type="SAM" id="Phobius"/>
    </source>
</evidence>
<dbReference type="InterPro" id="IPR000014">
    <property type="entry name" value="PAS"/>
</dbReference>
<dbReference type="InterPro" id="IPR035965">
    <property type="entry name" value="PAS-like_dom_sf"/>
</dbReference>
<dbReference type="InterPro" id="IPR013655">
    <property type="entry name" value="PAS_fold_3"/>
</dbReference>
<dbReference type="InterPro" id="IPR000700">
    <property type="entry name" value="PAS-assoc_C"/>
</dbReference>
<dbReference type="Pfam" id="PF07495">
    <property type="entry name" value="Y_Y_Y"/>
    <property type="match status" value="1"/>
</dbReference>
<dbReference type="Gene3D" id="3.20.20.450">
    <property type="entry name" value="EAL domain"/>
    <property type="match status" value="1"/>
</dbReference>
<dbReference type="SMART" id="SM00052">
    <property type="entry name" value="EAL"/>
    <property type="match status" value="1"/>
</dbReference>
<dbReference type="InterPro" id="IPR013783">
    <property type="entry name" value="Ig-like_fold"/>
</dbReference>
<dbReference type="SUPFAM" id="SSF55073">
    <property type="entry name" value="Nucleotide cyclase"/>
    <property type="match status" value="1"/>
</dbReference>
<dbReference type="PANTHER" id="PTHR44757">
    <property type="entry name" value="DIGUANYLATE CYCLASE DGCP"/>
    <property type="match status" value="1"/>
</dbReference>
<evidence type="ECO:0008006" key="9">
    <source>
        <dbReference type="Google" id="ProtNLM"/>
    </source>
</evidence>
<dbReference type="CDD" id="cd01948">
    <property type="entry name" value="EAL"/>
    <property type="match status" value="1"/>
</dbReference>
<gene>
    <name evidence="7" type="ORF">CWI69_01310</name>
</gene>
<dbReference type="PROSITE" id="PS50887">
    <property type="entry name" value="GGDEF"/>
    <property type="match status" value="1"/>
</dbReference>
<dbReference type="Proteomes" id="UP000287198">
    <property type="component" value="Unassembled WGS sequence"/>
</dbReference>
<organism evidence="7 8">
    <name type="scientific">Pseudidiomarina halophila</name>
    <dbReference type="NCBI Taxonomy" id="1449799"/>
    <lineage>
        <taxon>Bacteria</taxon>
        <taxon>Pseudomonadati</taxon>
        <taxon>Pseudomonadota</taxon>
        <taxon>Gammaproteobacteria</taxon>
        <taxon>Alteromonadales</taxon>
        <taxon>Idiomarinaceae</taxon>
        <taxon>Pseudidiomarina</taxon>
    </lineage>
</organism>
<dbReference type="Gene3D" id="3.30.450.20">
    <property type="entry name" value="PAS domain"/>
    <property type="match status" value="2"/>
</dbReference>
<dbReference type="InterPro" id="IPR029787">
    <property type="entry name" value="Nucleotide_cyclase"/>
</dbReference>
<evidence type="ECO:0000259" key="3">
    <source>
        <dbReference type="PROSITE" id="PS50112"/>
    </source>
</evidence>
<feature type="domain" description="EAL" evidence="5">
    <location>
        <begin position="606"/>
        <end position="860"/>
    </location>
</feature>
<dbReference type="PANTHER" id="PTHR44757:SF2">
    <property type="entry name" value="BIOFILM ARCHITECTURE MAINTENANCE PROTEIN MBAA"/>
    <property type="match status" value="1"/>
</dbReference>
<dbReference type="Pfam" id="PF00990">
    <property type="entry name" value="GGDEF"/>
    <property type="match status" value="1"/>
</dbReference>
<dbReference type="InterPro" id="IPR001633">
    <property type="entry name" value="EAL_dom"/>
</dbReference>
<dbReference type="SMART" id="SM00086">
    <property type="entry name" value="PAC"/>
    <property type="match status" value="2"/>
</dbReference>
<dbReference type="InterPro" id="IPR001610">
    <property type="entry name" value="PAC"/>
</dbReference>
<dbReference type="Pfam" id="PF08447">
    <property type="entry name" value="PAS_3"/>
    <property type="match status" value="1"/>
</dbReference>
<dbReference type="InterPro" id="IPR011123">
    <property type="entry name" value="Y_Y_Y"/>
</dbReference>
<evidence type="ECO:0000313" key="7">
    <source>
        <dbReference type="EMBL" id="RUO54096.1"/>
    </source>
</evidence>
<sequence>MRFFNRQVRRWWLTGLLALSFIAPATAQSNADEWRVELITLRVANKPISATELDERNRAQLYSAENLYLPTLDQPLTIEFGAPYAPAAQRLYYRYKLDGFDKDWIYTDADYRRATYTNLEFGDYTFMVQASPNGDTWLGERQLNVTVAVPVWLSPWAIAIYFALLLGLLLAFGSILGARRQAIHLLRDSEERLKLSLWGSGDQLWDWHINRNELHRHNTWRNLKGFPQDGIREGVGKDTSNIHESDLRKVQRALRDYLDGRTNHYEQTYRIATDKGWIWVLDRGKIVTYDDQQQPARMTGTLKDITPLVTAEERLKMLAASITNISDGVCIYDHQFKVVETNQSFSKITGYSRDDMVGRTLQLTLYSPDYLNQIKQMVQQHGSWHGEIEDLRKDGTVYQMELTFDAIVDDSNEISYYVATFSDITDRKNAERELRRLSNTDTLTGLPNRSYFQVSHSNLVRKRIMHALLLFDLDNFKKINDSLGHEIGDHLLMHVAERVAEVGRPQDTFYRLGGDEFNLILEDTADVRIITTAAKRILECLSEPFHISGHDIVVSSSIGIVVYPNDGQSSQELLQNADTAMYHAKNRGGNTYQFFNESMNKNAVRRLQVENQLRQSLRNNYLQVHYQPKVSLRTNTFVGLEALVRLEIPGTGIVSPAEFIPLAEETGLIIDVGERVLRQTCRDMREWVAAGAVQGRVAVNLSAKQFLQPDLTKRIMAILNEEGLAAEHLELEITEGVVMDDPERAIEIMTELNNCGIHLALDDFGTGYSSLAYLKRFPIQTLKIDKAFIDDINGAERDRNMVASIVAMAHNLGLDVVAEGVVDHAQASTLSNLNCEFAQGFLFAEPLRREHFLAHIATTLASLPSSD</sequence>
<feature type="domain" description="PAC" evidence="4">
    <location>
        <begin position="384"/>
        <end position="436"/>
    </location>
</feature>
<dbReference type="InterPro" id="IPR035919">
    <property type="entry name" value="EAL_sf"/>
</dbReference>
<proteinExistence type="predicted"/>
<feature type="domain" description="GGDEF" evidence="6">
    <location>
        <begin position="464"/>
        <end position="597"/>
    </location>
</feature>
<keyword evidence="1" id="KW-0812">Transmembrane</keyword>
<name>A0A432XZF3_9GAMM</name>
<evidence type="ECO:0000313" key="8">
    <source>
        <dbReference type="Proteomes" id="UP000287198"/>
    </source>
</evidence>
<dbReference type="Pfam" id="PF00563">
    <property type="entry name" value="EAL"/>
    <property type="match status" value="1"/>
</dbReference>
<dbReference type="InterPro" id="IPR000160">
    <property type="entry name" value="GGDEF_dom"/>
</dbReference>